<evidence type="ECO:0000256" key="14">
    <source>
        <dbReference type="ARBA" id="ARBA00041614"/>
    </source>
</evidence>
<dbReference type="PANTHER" id="PTHR43730:SF1">
    <property type="entry name" value="BETA-MANNOSIDASE"/>
    <property type="match status" value="1"/>
</dbReference>
<dbReference type="GO" id="GO:0005576">
    <property type="term" value="C:extracellular region"/>
    <property type="evidence" value="ECO:0007669"/>
    <property type="project" value="UniProtKB-SubCell"/>
</dbReference>
<dbReference type="SUPFAM" id="SSF51445">
    <property type="entry name" value="(Trans)glycosidases"/>
    <property type="match status" value="1"/>
</dbReference>
<name>A0AA39CKE0_9EURO</name>
<dbReference type="InterPro" id="IPR006102">
    <property type="entry name" value="Ig-like_GH2"/>
</dbReference>
<sequence length="907" mass="104001">MSRNPHARLGKFTEYLQGATTMSSPVETVPLTSGWEWRLSNTNGDKEAEKHVDLKEWHDVTQGIPSVIHSELLASKSIEDYRHGENERQIQWVGCADWEYSCSFPTPEYKANEVDLVLEGLDTIATVTLNGKEILHSENQFIPHRIPVKADLKAPGHENELSIVFCSTVTKGKELEDKYGKRKALMRDPVRNHFRKAGYHWGWDWGPIVLTAGPWKPIYLQHYDSRIADAQVIADLADDHKSANVTVNIRTAGSSEKAKFRTKISDHEGNEIESSDGPIASSGDATSVLKITDPKLWWPNGQGDQHLYTVEVSLLTGDKVIDSQKFKVGIRTISLIQRSLTDAPGKTFMFNVNGRDIFAQGACWIPADNLLTTVTRERYFEWMKLAKFNHLNMVRVWGGGIYETDDFFDACDEMGLLVWHDFAFACGDYPTHPSYLENVKAEAKAQVLRIRNKTSLALLCGNNEDFMLEDWLGDKYDFQDHTGPFLDKPFPQREIYLRILPEICKDQCPHIPYWPSSPWGGESANDTTVGDIHQWNVWHVDQKPYQSYKTLSGRFVSELGMHAFPVERTVSQTYFLDGANPTPQEHRHPQSQLIDARNKGHGAETRLARYLAENFRYDSTNLSNWIYSTQLLQAEAYGYAYRDWKRKFNGPGREECAGALVWQFNDCWPTTSWAFADYYVRPKPSSYVIRRACADVSIGSERTPASRWINEDKPAASRVPRFDIFAHNMTSEDKECVLIVRAYDFTTGQWTKLSAEEERRHVTLRTGYNTELCSLAAHESWKDESLVILETKLLDPTTNETLARYLNWPEPYRYMYWPKDTNVEVEITEAGDKKSQWEDSVTVRANHPVKGCWLEPVYDGTEKIDDLEPLWEDNMLDLMPDEPITIGVNGLKGRKVKVRFLYDWELQ</sequence>
<keyword evidence="8" id="KW-0325">Glycoprotein</keyword>
<organism evidence="20 21">
    <name type="scientific">Cladophialophora chaetospira</name>
    <dbReference type="NCBI Taxonomy" id="386627"/>
    <lineage>
        <taxon>Eukaryota</taxon>
        <taxon>Fungi</taxon>
        <taxon>Dikarya</taxon>
        <taxon>Ascomycota</taxon>
        <taxon>Pezizomycotina</taxon>
        <taxon>Eurotiomycetes</taxon>
        <taxon>Chaetothyriomycetidae</taxon>
        <taxon>Chaetothyriales</taxon>
        <taxon>Herpotrichiellaceae</taxon>
        <taxon>Cladophialophora</taxon>
    </lineage>
</organism>
<dbReference type="InterPro" id="IPR041447">
    <property type="entry name" value="Mannosidase_ig"/>
</dbReference>
<dbReference type="Gene3D" id="2.60.40.10">
    <property type="entry name" value="Immunoglobulins"/>
    <property type="match status" value="1"/>
</dbReference>
<dbReference type="PANTHER" id="PTHR43730">
    <property type="entry name" value="BETA-MANNOSIDASE"/>
    <property type="match status" value="1"/>
</dbReference>
<evidence type="ECO:0000313" key="21">
    <source>
        <dbReference type="Proteomes" id="UP001172673"/>
    </source>
</evidence>
<feature type="domain" description="Mannosidase Ig/CBM-like" evidence="18">
    <location>
        <begin position="722"/>
        <end position="814"/>
    </location>
</feature>
<keyword evidence="21" id="KW-1185">Reference proteome</keyword>
<comment type="similarity">
    <text evidence="12">Belongs to the glycosyl hydrolase 2 family. Beta-mannosidase B subfamily.</text>
</comment>
<proteinExistence type="inferred from homology"/>
<keyword evidence="11" id="KW-0624">Polysaccharide degradation</keyword>
<dbReference type="Proteomes" id="UP001172673">
    <property type="component" value="Unassembled WGS sequence"/>
</dbReference>
<dbReference type="Pfam" id="PF17753">
    <property type="entry name" value="Ig_mannosidase"/>
    <property type="match status" value="1"/>
</dbReference>
<dbReference type="InterPro" id="IPR008979">
    <property type="entry name" value="Galactose-bd-like_sf"/>
</dbReference>
<dbReference type="EC" id="3.2.1.25" evidence="5"/>
<evidence type="ECO:0000256" key="11">
    <source>
        <dbReference type="ARBA" id="ARBA00023326"/>
    </source>
</evidence>
<evidence type="ECO:0000259" key="19">
    <source>
        <dbReference type="Pfam" id="PF22666"/>
    </source>
</evidence>
<evidence type="ECO:0000259" key="17">
    <source>
        <dbReference type="Pfam" id="PF17753"/>
    </source>
</evidence>
<evidence type="ECO:0000256" key="5">
    <source>
        <dbReference type="ARBA" id="ARBA00012754"/>
    </source>
</evidence>
<dbReference type="InterPro" id="IPR050887">
    <property type="entry name" value="Beta-mannosidase_GH2"/>
</dbReference>
<accession>A0AA39CKE0</accession>
<keyword evidence="9" id="KW-0119">Carbohydrate metabolism</keyword>
<comment type="subunit">
    <text evidence="4">Homodimer.</text>
</comment>
<comment type="subcellular location">
    <subcellularLocation>
        <location evidence="2">Secreted</location>
    </subcellularLocation>
</comment>
<evidence type="ECO:0000259" key="16">
    <source>
        <dbReference type="Pfam" id="PF00703"/>
    </source>
</evidence>
<dbReference type="Gene3D" id="3.20.20.80">
    <property type="entry name" value="Glycosidases"/>
    <property type="match status" value="1"/>
</dbReference>
<feature type="domain" description="Beta-mannosidase Ig-fold" evidence="17">
    <location>
        <begin position="822"/>
        <end position="903"/>
    </location>
</feature>
<dbReference type="InterPro" id="IPR017853">
    <property type="entry name" value="GH"/>
</dbReference>
<evidence type="ECO:0000256" key="4">
    <source>
        <dbReference type="ARBA" id="ARBA00011738"/>
    </source>
</evidence>
<feature type="domain" description="Beta-mannosidase-like galactose-binding" evidence="19">
    <location>
        <begin position="37"/>
        <end position="216"/>
    </location>
</feature>
<dbReference type="InterPro" id="IPR041625">
    <property type="entry name" value="Beta-mannosidase_Ig"/>
</dbReference>
<evidence type="ECO:0000259" key="18">
    <source>
        <dbReference type="Pfam" id="PF17786"/>
    </source>
</evidence>
<dbReference type="InterPro" id="IPR036156">
    <property type="entry name" value="Beta-gal/glucu_dom_sf"/>
</dbReference>
<evidence type="ECO:0000256" key="1">
    <source>
        <dbReference type="ARBA" id="ARBA00000829"/>
    </source>
</evidence>
<evidence type="ECO:0000313" key="20">
    <source>
        <dbReference type="EMBL" id="KAJ9611493.1"/>
    </source>
</evidence>
<evidence type="ECO:0000256" key="8">
    <source>
        <dbReference type="ARBA" id="ARBA00023180"/>
    </source>
</evidence>
<keyword evidence="10" id="KW-0326">Glycosidase</keyword>
<comment type="catalytic activity">
    <reaction evidence="1">
        <text>Hydrolysis of terminal, non-reducing beta-D-mannose residues in beta-D-mannosides.</text>
        <dbReference type="EC" id="3.2.1.25"/>
    </reaction>
</comment>
<evidence type="ECO:0000256" key="3">
    <source>
        <dbReference type="ARBA" id="ARBA00004740"/>
    </source>
</evidence>
<evidence type="ECO:0000256" key="12">
    <source>
        <dbReference type="ARBA" id="ARBA00038429"/>
    </source>
</evidence>
<evidence type="ECO:0000256" key="15">
    <source>
        <dbReference type="SAM" id="MobiDB-lite"/>
    </source>
</evidence>
<evidence type="ECO:0000256" key="9">
    <source>
        <dbReference type="ARBA" id="ARBA00023277"/>
    </source>
</evidence>
<dbReference type="FunFam" id="3.20.20.80:FF:000050">
    <property type="entry name" value="Beta-mannosidase B"/>
    <property type="match status" value="1"/>
</dbReference>
<dbReference type="Pfam" id="PF00703">
    <property type="entry name" value="Glyco_hydro_2"/>
    <property type="match status" value="1"/>
</dbReference>
<dbReference type="SUPFAM" id="SSF49785">
    <property type="entry name" value="Galactose-binding domain-like"/>
    <property type="match status" value="1"/>
</dbReference>
<comment type="pathway">
    <text evidence="3">Glycan metabolism; N-glycan degradation.</text>
</comment>
<dbReference type="GO" id="GO:0004567">
    <property type="term" value="F:beta-mannosidase activity"/>
    <property type="evidence" value="ECO:0007669"/>
    <property type="project" value="UniProtKB-EC"/>
</dbReference>
<dbReference type="EMBL" id="JAPDRK010000006">
    <property type="protein sequence ID" value="KAJ9611493.1"/>
    <property type="molecule type" value="Genomic_DNA"/>
</dbReference>
<dbReference type="GO" id="GO:0006516">
    <property type="term" value="P:glycoprotein catabolic process"/>
    <property type="evidence" value="ECO:0007669"/>
    <property type="project" value="TreeGrafter"/>
</dbReference>
<keyword evidence="6" id="KW-0964">Secreted</keyword>
<dbReference type="InterPro" id="IPR054593">
    <property type="entry name" value="Beta-mannosidase-like_N2"/>
</dbReference>
<feature type="domain" description="Glycoside hydrolase family 2 immunoglobulin-like beta-sandwich" evidence="16">
    <location>
        <begin position="226"/>
        <end position="331"/>
    </location>
</feature>
<reference evidence="20" key="1">
    <citation type="submission" date="2022-10" db="EMBL/GenBank/DDBJ databases">
        <title>Culturing micro-colonial fungi from biological soil crusts in the Mojave desert and describing Neophaeococcomyces mojavensis, and introducing the new genera and species Taxawa tesnikishii.</title>
        <authorList>
            <person name="Kurbessoian T."/>
            <person name="Stajich J.E."/>
        </authorList>
    </citation>
    <scope>NUCLEOTIDE SEQUENCE</scope>
    <source>
        <strain evidence="20">TK_41</strain>
    </source>
</reference>
<protein>
    <recommendedName>
        <fullName evidence="13">Beta-mannosidase B</fullName>
        <ecNumber evidence="5">3.2.1.25</ecNumber>
    </recommendedName>
    <alternativeName>
        <fullName evidence="14">Mannanase B</fullName>
    </alternativeName>
</protein>
<evidence type="ECO:0000256" key="7">
    <source>
        <dbReference type="ARBA" id="ARBA00022801"/>
    </source>
</evidence>
<gene>
    <name evidence="20" type="ORF">H2200_004677</name>
</gene>
<comment type="caution">
    <text evidence="20">The sequence shown here is derived from an EMBL/GenBank/DDBJ whole genome shotgun (WGS) entry which is preliminary data.</text>
</comment>
<dbReference type="GO" id="GO:0000272">
    <property type="term" value="P:polysaccharide catabolic process"/>
    <property type="evidence" value="ECO:0007669"/>
    <property type="project" value="UniProtKB-KW"/>
</dbReference>
<evidence type="ECO:0000256" key="10">
    <source>
        <dbReference type="ARBA" id="ARBA00023295"/>
    </source>
</evidence>
<dbReference type="Pfam" id="PF22666">
    <property type="entry name" value="Glyco_hydro_2_N2"/>
    <property type="match status" value="1"/>
</dbReference>
<feature type="region of interest" description="Disordered" evidence="15">
    <location>
        <begin position="259"/>
        <end position="283"/>
    </location>
</feature>
<dbReference type="Gene3D" id="2.60.120.260">
    <property type="entry name" value="Galactose-binding domain-like"/>
    <property type="match status" value="1"/>
</dbReference>
<dbReference type="InterPro" id="IPR013783">
    <property type="entry name" value="Ig-like_fold"/>
</dbReference>
<dbReference type="Pfam" id="PF17786">
    <property type="entry name" value="Mannosidase_ig"/>
    <property type="match status" value="1"/>
</dbReference>
<evidence type="ECO:0000256" key="6">
    <source>
        <dbReference type="ARBA" id="ARBA00022525"/>
    </source>
</evidence>
<keyword evidence="7" id="KW-0378">Hydrolase</keyword>
<feature type="compositionally biased region" description="Basic and acidic residues" evidence="15">
    <location>
        <begin position="259"/>
        <end position="270"/>
    </location>
</feature>
<evidence type="ECO:0000256" key="13">
    <source>
        <dbReference type="ARBA" id="ARBA00041069"/>
    </source>
</evidence>
<dbReference type="AlphaFoldDB" id="A0AA39CKE0"/>
<dbReference type="SUPFAM" id="SSF49303">
    <property type="entry name" value="beta-Galactosidase/glucuronidase domain"/>
    <property type="match status" value="2"/>
</dbReference>
<evidence type="ECO:0000256" key="2">
    <source>
        <dbReference type="ARBA" id="ARBA00004613"/>
    </source>
</evidence>